<feature type="domain" description="Signal transduction histidine kinase dimerisation/phosphoacceptor" evidence="4">
    <location>
        <begin position="135"/>
        <end position="182"/>
    </location>
</feature>
<dbReference type="InterPro" id="IPR036097">
    <property type="entry name" value="HisK_dim/P_sf"/>
</dbReference>
<dbReference type="GO" id="GO:0005886">
    <property type="term" value="C:plasma membrane"/>
    <property type="evidence" value="ECO:0007669"/>
    <property type="project" value="UniProtKB-SubCell"/>
</dbReference>
<evidence type="ECO:0000256" key="3">
    <source>
        <dbReference type="ARBA" id="ARBA00012438"/>
    </source>
</evidence>
<dbReference type="RefSeq" id="WP_185044147.1">
    <property type="nucleotide sequence ID" value="NZ_BAABFG010000005.1"/>
</dbReference>
<evidence type="ECO:0000313" key="5">
    <source>
        <dbReference type="EMBL" id="MBB4743912.1"/>
    </source>
</evidence>
<name>A0A7W7MBD8_9ACTN</name>
<dbReference type="Proteomes" id="UP000546162">
    <property type="component" value="Unassembled WGS sequence"/>
</dbReference>
<comment type="subcellular location">
    <subcellularLocation>
        <location evidence="2">Cell membrane</location>
    </subcellularLocation>
</comment>
<comment type="catalytic activity">
    <reaction evidence="1">
        <text>ATP + protein L-histidine = ADP + protein N-phospho-L-histidine.</text>
        <dbReference type="EC" id="2.7.13.3"/>
    </reaction>
</comment>
<evidence type="ECO:0000313" key="6">
    <source>
        <dbReference type="Proteomes" id="UP000546162"/>
    </source>
</evidence>
<evidence type="ECO:0000259" key="4">
    <source>
        <dbReference type="Pfam" id="PF00512"/>
    </source>
</evidence>
<evidence type="ECO:0000256" key="1">
    <source>
        <dbReference type="ARBA" id="ARBA00000085"/>
    </source>
</evidence>
<dbReference type="EMBL" id="JACHNB010000001">
    <property type="protein sequence ID" value="MBB4743912.1"/>
    <property type="molecule type" value="Genomic_DNA"/>
</dbReference>
<dbReference type="AlphaFoldDB" id="A0A7W7MBD8"/>
<protein>
    <recommendedName>
        <fullName evidence="3">histidine kinase</fullName>
        <ecNumber evidence="3">2.7.13.3</ecNumber>
    </recommendedName>
</protein>
<sequence>MQLVHVNGWRLSPIPSVDGGDGCYRLCRDRIWVHDCPAAQLADLLTGHGVTFDDFAAAHVDCCVMVDPSTRIACLRPAEPVDGQGHLPLCGLCRQSLAAMYGFPRPRNLPAPAEALPHLSALWHGLGTEQHRHELSHHIRHPIAKILGWAEILRDDDTLDPQQVRQLQVIYRSARDLQQILDHVASPL</sequence>
<accession>A0A7W7MBD8</accession>
<reference evidence="5 6" key="1">
    <citation type="submission" date="2020-08" db="EMBL/GenBank/DDBJ databases">
        <title>Sequencing the genomes of 1000 actinobacteria strains.</title>
        <authorList>
            <person name="Klenk H.-P."/>
        </authorList>
    </citation>
    <scope>NUCLEOTIDE SEQUENCE [LARGE SCALE GENOMIC DNA]</scope>
    <source>
        <strain evidence="5 6">DSM 45809</strain>
    </source>
</reference>
<proteinExistence type="predicted"/>
<dbReference type="EC" id="2.7.13.3" evidence="3"/>
<evidence type="ECO:0000256" key="2">
    <source>
        <dbReference type="ARBA" id="ARBA00004236"/>
    </source>
</evidence>
<dbReference type="CDD" id="cd00082">
    <property type="entry name" value="HisKA"/>
    <property type="match status" value="1"/>
</dbReference>
<gene>
    <name evidence="5" type="ORF">BJY16_007371</name>
</gene>
<keyword evidence="6" id="KW-1185">Reference proteome</keyword>
<dbReference type="Pfam" id="PF00512">
    <property type="entry name" value="HisKA"/>
    <property type="match status" value="1"/>
</dbReference>
<dbReference type="Gene3D" id="1.10.287.130">
    <property type="match status" value="1"/>
</dbReference>
<dbReference type="SUPFAM" id="SSF47384">
    <property type="entry name" value="Homodimeric domain of signal transducing histidine kinase"/>
    <property type="match status" value="1"/>
</dbReference>
<comment type="caution">
    <text evidence="5">The sequence shown here is derived from an EMBL/GenBank/DDBJ whole genome shotgun (WGS) entry which is preliminary data.</text>
</comment>
<organism evidence="5 6">
    <name type="scientific">Actinoplanes octamycinicus</name>
    <dbReference type="NCBI Taxonomy" id="135948"/>
    <lineage>
        <taxon>Bacteria</taxon>
        <taxon>Bacillati</taxon>
        <taxon>Actinomycetota</taxon>
        <taxon>Actinomycetes</taxon>
        <taxon>Micromonosporales</taxon>
        <taxon>Micromonosporaceae</taxon>
        <taxon>Actinoplanes</taxon>
    </lineage>
</organism>
<dbReference type="GO" id="GO:0000155">
    <property type="term" value="F:phosphorelay sensor kinase activity"/>
    <property type="evidence" value="ECO:0007669"/>
    <property type="project" value="InterPro"/>
</dbReference>
<dbReference type="InterPro" id="IPR003661">
    <property type="entry name" value="HisK_dim/P_dom"/>
</dbReference>